<dbReference type="EC" id="2.7.7.48" evidence="9"/>
<comment type="catalytic activity">
    <reaction evidence="7 9">
        <text>RNA(n) + a ribonucleoside 5'-triphosphate = RNA(n+1) + diphosphate</text>
        <dbReference type="Rhea" id="RHEA:21248"/>
        <dbReference type="Rhea" id="RHEA-COMP:14527"/>
        <dbReference type="Rhea" id="RHEA-COMP:17342"/>
        <dbReference type="ChEBI" id="CHEBI:33019"/>
        <dbReference type="ChEBI" id="CHEBI:61557"/>
        <dbReference type="ChEBI" id="CHEBI:140395"/>
        <dbReference type="EC" id="2.7.7.48"/>
    </reaction>
</comment>
<dbReference type="Pfam" id="PF05183">
    <property type="entry name" value="RdRP"/>
    <property type="match status" value="1"/>
</dbReference>
<comment type="function">
    <text evidence="8 9">Probably involved in the RNA silencing pathway and required for the generation of small interfering RNAs (siRNAs).</text>
</comment>
<dbReference type="SUPFAM" id="SSF48150">
    <property type="entry name" value="DNA-glycosylase"/>
    <property type="match status" value="1"/>
</dbReference>
<evidence type="ECO:0000256" key="9">
    <source>
        <dbReference type="RuleBase" id="RU363098"/>
    </source>
</evidence>
<evidence type="ECO:0000256" key="6">
    <source>
        <dbReference type="ARBA" id="ARBA00023158"/>
    </source>
</evidence>
<dbReference type="InterPro" id="IPR057596">
    <property type="entry name" value="RDRP_core"/>
</dbReference>
<evidence type="ECO:0000256" key="4">
    <source>
        <dbReference type="ARBA" id="ARBA00022695"/>
    </source>
</evidence>
<evidence type="ECO:0000259" key="15">
    <source>
        <dbReference type="Pfam" id="PF26253"/>
    </source>
</evidence>
<dbReference type="Gene3D" id="1.10.340.30">
    <property type="entry name" value="Hypothetical protein, domain 2"/>
    <property type="match status" value="1"/>
</dbReference>
<dbReference type="Pfam" id="PF26253">
    <property type="entry name" value="RdRP_head"/>
    <property type="match status" value="1"/>
</dbReference>
<evidence type="ECO:0000256" key="5">
    <source>
        <dbReference type="ARBA" id="ARBA00022884"/>
    </source>
</evidence>
<keyword evidence="3 9" id="KW-0808">Transferase</keyword>
<keyword evidence="4 9" id="KW-0548">Nucleotidyltransferase</keyword>
<evidence type="ECO:0000259" key="14">
    <source>
        <dbReference type="Pfam" id="PF26252"/>
    </source>
</evidence>
<protein>
    <recommendedName>
        <fullName evidence="9">RNA-dependent RNA polymerase</fullName>
        <ecNumber evidence="9">2.7.7.48</ecNumber>
    </recommendedName>
</protein>
<evidence type="ECO:0000256" key="11">
    <source>
        <dbReference type="SAM" id="MobiDB-lite"/>
    </source>
</evidence>
<evidence type="ECO:0000256" key="2">
    <source>
        <dbReference type="ARBA" id="ARBA00022484"/>
    </source>
</evidence>
<evidence type="ECO:0000259" key="12">
    <source>
        <dbReference type="Pfam" id="PF05183"/>
    </source>
</evidence>
<keyword evidence="2 9" id="KW-0696">RNA-directed RNA polymerase</keyword>
<keyword evidence="10" id="KW-0175">Coiled coil</keyword>
<evidence type="ECO:0000259" key="13">
    <source>
        <dbReference type="Pfam" id="PF26249"/>
    </source>
</evidence>
<organism evidence="16 17">
    <name type="scientific">Brassica napus</name>
    <name type="common">Rape</name>
    <dbReference type="NCBI Taxonomy" id="3708"/>
    <lineage>
        <taxon>Eukaryota</taxon>
        <taxon>Viridiplantae</taxon>
        <taxon>Streptophyta</taxon>
        <taxon>Embryophyta</taxon>
        <taxon>Tracheophyta</taxon>
        <taxon>Spermatophyta</taxon>
        <taxon>Magnoliopsida</taxon>
        <taxon>eudicotyledons</taxon>
        <taxon>Gunneridae</taxon>
        <taxon>Pentapetalae</taxon>
        <taxon>rosids</taxon>
        <taxon>malvids</taxon>
        <taxon>Brassicales</taxon>
        <taxon>Brassicaceae</taxon>
        <taxon>Brassiceae</taxon>
        <taxon>Brassica</taxon>
    </lineage>
</organism>
<evidence type="ECO:0000313" key="17">
    <source>
        <dbReference type="Proteomes" id="UP000824890"/>
    </source>
</evidence>
<feature type="domain" description="RDRP C-terminal head" evidence="15">
    <location>
        <begin position="1281"/>
        <end position="1413"/>
    </location>
</feature>
<dbReference type="Pfam" id="PF26252">
    <property type="entry name" value="RdRP_helical"/>
    <property type="match status" value="1"/>
</dbReference>
<dbReference type="PANTHER" id="PTHR23079:SF55">
    <property type="entry name" value="RNA-DIRECTED RNA POLYMERASE"/>
    <property type="match status" value="1"/>
</dbReference>
<dbReference type="Pfam" id="PF26249">
    <property type="entry name" value="4HB_RdRP3_N"/>
    <property type="match status" value="1"/>
</dbReference>
<feature type="region of interest" description="Disordered" evidence="11">
    <location>
        <begin position="103"/>
        <end position="129"/>
    </location>
</feature>
<evidence type="ECO:0000256" key="8">
    <source>
        <dbReference type="ARBA" id="ARBA00093763"/>
    </source>
</evidence>
<dbReference type="InterPro" id="IPR011257">
    <property type="entry name" value="DNA_glycosylase"/>
</dbReference>
<dbReference type="EMBL" id="JAGKQM010000007">
    <property type="protein sequence ID" value="KAH0916972.1"/>
    <property type="molecule type" value="Genomic_DNA"/>
</dbReference>
<sequence>MKIICVEGVTETRHGSGHLVLQCKGTRNSFVSCRSLDDLLSECTYKGVRRKTWNGFGSKTRTNLVTPGNTVKDDSDSVFESHSERQECSEYLTQVRRVSPYFQHKQGCNSDSESSKTQSGSSTRKAKVRKVSPYFQGSTVPNPPRDMRQYFKIVKVSRYFHGLSAQVNESQKEIPRRVRKTPLVSHSLSQSQKTDEAYLRKTPDNTWVPPPSPCNLLQEDHWHDPWRVLVICMLLNKTSGAQTRGVISDLFALCPNAKTATKVEEKEIETLIKPLGLQKKRSKMIKRFSLEYLQESWTHVTQLHGVGKYAADAYAIFCNGKWDCVRPDDHMLNYYWEFLRIRFRSCMVLQGWKSFIRKPWHFTRSRTIMQSALYKMNNVRNCGFVWKDRSCVLHLENGGKFLSMSTRFSVIRLQVFGSNFGCMYVDPKMCTLRVCLSFGKLTSQHVNGGDQASSRSENTLPGPVEAILEEVYRKHNLGPISDETRQRLSIVSEELASDTLRKVLSSNHVRTTHDRFINFLLDQATNGSPQSPAARHCLRLREEMSLDSEAPSPKCMKRESYGGSQHIPPEILALGELEFKKAFLLLSYIPGKSLAQVITADEIRQLRDLSMVAYEAVVWERLGKDSCSPTDRRVALEWDSGKTHYYQCHVALDGSYTLKGPLLEPTGTHLHKVLGDENVLTVKFEDVPKNSSTYSNDPYSAYKRIAKKVFKDGGKEEKKKDFSSKGVKCYFIRTDSTSSNDLGDPYIFSWKSIHEARMHFMHVHTLPSLAKYMARFSLILSKTKKLEVDMAGINFEEIDDINCHDENDKDVLDKNGKPRIHSDGTGYISEDLARMCPVNIFKGKCLRSDSVQVQGACKQDPPLLIQFRMFYGGYAVKGTFLLNKKLPPRTVQVRPSMIKVSKDRDLSNSSTFDSLEVVTTSNPPKRARLSRYLVALLSYGGVPDVFFLNILRNTLKESKTTFNNKRAALEAALNYGDMDDHNAAQMILAGIPLDEPHLKDHLNILLNILSNTEKNDLKAGRLPVSESYYLMGTVDPTGELKEDEVCVILESGQISGNVLVYRNPGLHFGDIHVLKATYVKALEEYVGNSKYGVFFPQKGPRSLGDEIAGGDFDGDLYFISRNLELLEHFKPSEPWVSLTPPNNSNSAKKPSQLLPEDLEKELFNMYLKTRFHASNVVGMAADSWLTKMDKFLTVGDEKAEEKAEMKKKMLKLIDIYYDALDAPKNGAKVDLPDELKPDEFPHYMERDQKFKSTSILGKIYDFVNSQTAGEHTPLSEINKLSCFKDEPVSDFHMEKYGRWYDDYRREMSKALSNKAESASEVIQRHKQEKNESASEVIQRYKQEFYGAAGFKDSKKSLEELYLQALALYNIAYDHAIKMKKVRNCGFVWKVAGPVLCKFYLEKTRGESFVSSPAVLKELWG</sequence>
<proteinExistence type="inferred from homology"/>
<evidence type="ECO:0000313" key="16">
    <source>
        <dbReference type="EMBL" id="KAH0916972.1"/>
    </source>
</evidence>
<feature type="domain" description="RDRP helical" evidence="14">
    <location>
        <begin position="570"/>
        <end position="637"/>
    </location>
</feature>
<comment type="caution">
    <text evidence="16">The sequence shown here is derived from an EMBL/GenBank/DDBJ whole genome shotgun (WGS) entry which is preliminary data.</text>
</comment>
<reference evidence="16 17" key="1">
    <citation type="submission" date="2021-05" db="EMBL/GenBank/DDBJ databases">
        <title>Genome Assembly of Synthetic Allotetraploid Brassica napus Reveals Homoeologous Exchanges between Subgenomes.</title>
        <authorList>
            <person name="Davis J.T."/>
        </authorList>
    </citation>
    <scope>NUCLEOTIDE SEQUENCE [LARGE SCALE GENOMIC DNA]</scope>
    <source>
        <strain evidence="17">cv. Da-Ae</strain>
        <tissue evidence="16">Seedling</tissue>
    </source>
</reference>
<gene>
    <name evidence="16" type="ORF">HID58_024632</name>
</gene>
<feature type="compositionally biased region" description="Low complexity" evidence="11">
    <location>
        <begin position="110"/>
        <end position="122"/>
    </location>
</feature>
<feature type="domain" description="RDRP3-5 N-terminal" evidence="13">
    <location>
        <begin position="457"/>
        <end position="526"/>
    </location>
</feature>
<keyword evidence="17" id="KW-1185">Reference proteome</keyword>
<feature type="domain" description="RDRP core" evidence="12">
    <location>
        <begin position="656"/>
        <end position="1261"/>
    </location>
</feature>
<dbReference type="PANTHER" id="PTHR23079">
    <property type="entry name" value="RNA-DEPENDENT RNA POLYMERASE"/>
    <property type="match status" value="1"/>
</dbReference>
<name>A0ABQ8CJK2_BRANA</name>
<keyword evidence="5 9" id="KW-0694">RNA-binding</keyword>
<feature type="coiled-coil region" evidence="10">
    <location>
        <begin position="1308"/>
        <end position="1343"/>
    </location>
</feature>
<keyword evidence="6 9" id="KW-0943">RNA-mediated gene silencing</keyword>
<evidence type="ECO:0000256" key="7">
    <source>
        <dbReference type="ARBA" id="ARBA00048744"/>
    </source>
</evidence>
<comment type="similarity">
    <text evidence="1 9">Belongs to the RdRP family.</text>
</comment>
<evidence type="ECO:0000256" key="3">
    <source>
        <dbReference type="ARBA" id="ARBA00022679"/>
    </source>
</evidence>
<dbReference type="InterPro" id="IPR007855">
    <property type="entry name" value="RDRP"/>
</dbReference>
<evidence type="ECO:0000256" key="1">
    <source>
        <dbReference type="ARBA" id="ARBA00005762"/>
    </source>
</evidence>
<accession>A0ABQ8CJK2</accession>
<dbReference type="Proteomes" id="UP000824890">
    <property type="component" value="Unassembled WGS sequence"/>
</dbReference>
<dbReference type="InterPro" id="IPR058752">
    <property type="entry name" value="RDRP_C_head"/>
</dbReference>
<evidence type="ECO:0000256" key="10">
    <source>
        <dbReference type="SAM" id="Coils"/>
    </source>
</evidence>
<dbReference type="InterPro" id="IPR058697">
    <property type="entry name" value="RDRP3-5_N"/>
</dbReference>
<feature type="region of interest" description="Disordered" evidence="11">
    <location>
        <begin position="171"/>
        <end position="196"/>
    </location>
</feature>
<dbReference type="InterPro" id="IPR058751">
    <property type="entry name" value="RDRP_helical"/>
</dbReference>